<dbReference type="InterPro" id="IPR011992">
    <property type="entry name" value="EF-hand-dom_pair"/>
</dbReference>
<reference evidence="4" key="1">
    <citation type="submission" date="2016-03" db="EMBL/GenBank/DDBJ databases">
        <authorList>
            <person name="Ploux O."/>
        </authorList>
    </citation>
    <scope>NUCLEOTIDE SEQUENCE</scope>
    <source>
        <tissue evidence="4">Mantle</tissue>
    </source>
</reference>
<dbReference type="Gene3D" id="1.10.238.10">
    <property type="entry name" value="EF-hand"/>
    <property type="match status" value="1"/>
</dbReference>
<keyword evidence="1" id="KW-0106">Calcium</keyword>
<proteinExistence type="predicted"/>
<dbReference type="SMART" id="SM00054">
    <property type="entry name" value="EFh"/>
    <property type="match status" value="2"/>
</dbReference>
<dbReference type="SUPFAM" id="SSF47473">
    <property type="entry name" value="EF-hand"/>
    <property type="match status" value="1"/>
</dbReference>
<feature type="signal peptide" evidence="2">
    <location>
        <begin position="1"/>
        <end position="17"/>
    </location>
</feature>
<name>A0A194APH2_PINFU</name>
<dbReference type="EMBL" id="GELH01000153">
    <property type="protein sequence ID" value="JAS04119.1"/>
    <property type="molecule type" value="Transcribed_RNA"/>
</dbReference>
<feature type="domain" description="EF-hand" evidence="3">
    <location>
        <begin position="39"/>
        <end position="74"/>
    </location>
</feature>
<dbReference type="AlphaFoldDB" id="A0A194APH2"/>
<dbReference type="EMBL" id="GELH01000154">
    <property type="protein sequence ID" value="JAS04118.1"/>
    <property type="molecule type" value="Transcribed_RNA"/>
</dbReference>
<sequence length="150" mass="16926">MLSVTIFIACLTSLVYCDSEPQREYILFERVDKNLDGNVDKQEFNGIFLAFDVNHDGNVTESEFRDDWVNLYKIGAPNEADALYLRADTNDDGMITLADMPQAFGYFDLNNDGNVDMNEFLTQWGDLKLIPSKVDIIDSNSPSTTTKAPH</sequence>
<organism evidence="4">
    <name type="scientific">Pinctada fucata</name>
    <name type="common">Akoya pearl oyster</name>
    <name type="synonym">Pinctada imbricata fucata</name>
    <dbReference type="NCBI Taxonomy" id="50426"/>
    <lineage>
        <taxon>Eukaryota</taxon>
        <taxon>Metazoa</taxon>
        <taxon>Spiralia</taxon>
        <taxon>Lophotrochozoa</taxon>
        <taxon>Mollusca</taxon>
        <taxon>Bivalvia</taxon>
        <taxon>Autobranchia</taxon>
        <taxon>Pteriomorphia</taxon>
        <taxon>Pterioida</taxon>
        <taxon>Pterioidea</taxon>
        <taxon>Pteriidae</taxon>
        <taxon>Pinctada</taxon>
    </lineage>
</organism>
<evidence type="ECO:0000256" key="2">
    <source>
        <dbReference type="SAM" id="SignalP"/>
    </source>
</evidence>
<dbReference type="GO" id="GO:0005509">
    <property type="term" value="F:calcium ion binding"/>
    <property type="evidence" value="ECO:0007669"/>
    <property type="project" value="InterPro"/>
</dbReference>
<dbReference type="PROSITE" id="PS50222">
    <property type="entry name" value="EF_HAND_2"/>
    <property type="match status" value="1"/>
</dbReference>
<dbReference type="InterPro" id="IPR002048">
    <property type="entry name" value="EF_hand_dom"/>
</dbReference>
<dbReference type="InterPro" id="IPR018247">
    <property type="entry name" value="EF_Hand_1_Ca_BS"/>
</dbReference>
<evidence type="ECO:0000259" key="3">
    <source>
        <dbReference type="PROSITE" id="PS50222"/>
    </source>
</evidence>
<keyword evidence="2" id="KW-0732">Signal</keyword>
<evidence type="ECO:0000256" key="1">
    <source>
        <dbReference type="ARBA" id="ARBA00022837"/>
    </source>
</evidence>
<dbReference type="Pfam" id="PF13202">
    <property type="entry name" value="EF-hand_5"/>
    <property type="match status" value="3"/>
</dbReference>
<accession>A0A194APH2</accession>
<evidence type="ECO:0000313" key="4">
    <source>
        <dbReference type="EMBL" id="JAS04118.1"/>
    </source>
</evidence>
<dbReference type="PROSITE" id="PS00018">
    <property type="entry name" value="EF_HAND_1"/>
    <property type="match status" value="2"/>
</dbReference>
<protein>
    <recommendedName>
        <fullName evidence="3">EF-hand domain-containing protein</fullName>
    </recommendedName>
</protein>
<feature type="chain" id="PRO_5013481152" description="EF-hand domain-containing protein" evidence="2">
    <location>
        <begin position="18"/>
        <end position="150"/>
    </location>
</feature>